<evidence type="ECO:0000313" key="2">
    <source>
        <dbReference type="Proteomes" id="UP000830293"/>
    </source>
</evidence>
<sequence>MERQVVPGSTYIADGLLHYSTYGPMLKLTLPPQQDVQLTVYSHNYNVMNYYDENGNRDYTREKTFM</sequence>
<dbReference type="GeneID" id="80539269"/>
<protein>
    <submittedName>
        <fullName evidence="1">Uncharacterized protein</fullName>
    </submittedName>
</protein>
<dbReference type="RefSeq" id="YP_010800633.1">
    <property type="nucleotide sequence ID" value="NC_076895.1"/>
</dbReference>
<reference evidence="1" key="1">
    <citation type="submission" date="2020-04" db="EMBL/GenBank/DDBJ databases">
        <title>A mysterious 80 nm amoeba virus with a near complete 'ORFan genome' challenges the classification of DNA viruses.</title>
        <authorList>
            <person name="Boratto P.V.M."/>
            <person name="Oliveira G.P."/>
            <person name="Machado T.B."/>
            <person name="Andrade A.C.S.P."/>
            <person name="Baudoin J.P."/>
            <person name="Klose T."/>
            <person name="Azza S."/>
            <person name="Decloquement P."/>
            <person name="Chabriere E."/>
            <person name="Colson P."/>
            <person name="Levasseur A."/>
            <person name="La Scola B."/>
            <person name="Abrahao J.S."/>
        </authorList>
    </citation>
    <scope>NUCLEOTIDE SEQUENCE</scope>
    <source>
        <strain evidence="1">BHMG</strain>
    </source>
</reference>
<organism evidence="1 2">
    <name type="scientific">Yaravirus sp. 'brasiliensis'</name>
    <dbReference type="NCBI Taxonomy" id="2739681"/>
    <lineage>
        <taxon>Viruses</taxon>
        <taxon>Varidnaviria</taxon>
        <taxon>Bamfordvirae</taxon>
        <taxon>Nucleocytoviricota</taxon>
        <taxon>Mriyaviricetes</taxon>
        <taxon>Yaraviridae</taxon>
        <taxon>Yaravirus</taxon>
        <taxon>Yaravirus brasiliense</taxon>
    </lineage>
</organism>
<dbReference type="KEGG" id="vg:80539269"/>
<name>A0AAE7B7P5_9VIRU</name>
<evidence type="ECO:0000313" key="1">
    <source>
        <dbReference type="EMBL" id="QKE44386.1"/>
    </source>
</evidence>
<keyword evidence="2" id="KW-1185">Reference proteome</keyword>
<proteinExistence type="predicted"/>
<dbReference type="EMBL" id="MT293574">
    <property type="protein sequence ID" value="QKE44386.1"/>
    <property type="molecule type" value="Genomic_DNA"/>
</dbReference>
<dbReference type="Proteomes" id="UP000830293">
    <property type="component" value="Segment"/>
</dbReference>
<accession>A0AAE7B7P5</accession>